<dbReference type="SUPFAM" id="SSF52151">
    <property type="entry name" value="FabD/lysophospholipase-like"/>
    <property type="match status" value="1"/>
</dbReference>
<evidence type="ECO:0000256" key="1">
    <source>
        <dbReference type="ARBA" id="ARBA00008780"/>
    </source>
</evidence>
<evidence type="ECO:0000256" key="3">
    <source>
        <dbReference type="ARBA" id="ARBA00022963"/>
    </source>
</evidence>
<organism evidence="9 10">
    <name type="scientific">Coemansia umbellata</name>
    <dbReference type="NCBI Taxonomy" id="1424467"/>
    <lineage>
        <taxon>Eukaryota</taxon>
        <taxon>Fungi</taxon>
        <taxon>Fungi incertae sedis</taxon>
        <taxon>Zoopagomycota</taxon>
        <taxon>Kickxellomycotina</taxon>
        <taxon>Kickxellomycetes</taxon>
        <taxon>Kickxellales</taxon>
        <taxon>Kickxellaceae</taxon>
        <taxon>Coemansia</taxon>
    </lineage>
</organism>
<keyword evidence="2 5" id="KW-0378">Hydrolase</keyword>
<keyword evidence="3 5" id="KW-0442">Lipid degradation</keyword>
<feature type="region of interest" description="Disordered" evidence="7">
    <location>
        <begin position="33"/>
        <end position="54"/>
    </location>
</feature>
<evidence type="ECO:0000256" key="6">
    <source>
        <dbReference type="RuleBase" id="RU362103"/>
    </source>
</evidence>
<dbReference type="EC" id="3.1.1.5" evidence="6"/>
<dbReference type="InterPro" id="IPR002642">
    <property type="entry name" value="LysoPLipase_cat_dom"/>
</dbReference>
<evidence type="ECO:0000313" key="10">
    <source>
        <dbReference type="Proteomes" id="UP001151295"/>
    </source>
</evidence>
<keyword evidence="10" id="KW-1185">Reference proteome</keyword>
<dbReference type="InterPro" id="IPR016035">
    <property type="entry name" value="Acyl_Trfase/lysoPLipase"/>
</dbReference>
<dbReference type="Gene3D" id="3.40.1090.10">
    <property type="entry name" value="Cytosolic phospholipase A2 catalytic domain"/>
    <property type="match status" value="1"/>
</dbReference>
<gene>
    <name evidence="9" type="ORF">EDC05_004297</name>
</gene>
<evidence type="ECO:0000313" key="9">
    <source>
        <dbReference type="EMBL" id="KAJ1990035.1"/>
    </source>
</evidence>
<evidence type="ECO:0000259" key="8">
    <source>
        <dbReference type="PROSITE" id="PS51210"/>
    </source>
</evidence>
<evidence type="ECO:0000256" key="4">
    <source>
        <dbReference type="ARBA" id="ARBA00023098"/>
    </source>
</evidence>
<comment type="caution">
    <text evidence="9">The sequence shown here is derived from an EMBL/GenBank/DDBJ whole genome shotgun (WGS) entry which is preliminary data.</text>
</comment>
<dbReference type="SMART" id="SM00022">
    <property type="entry name" value="PLAc"/>
    <property type="match status" value="1"/>
</dbReference>
<sequence length="851" mass="94006">MIQTQKNSSAEVSDDPSEDSWYSGILSILGSISNSLPPQPLNSQKQTPKDDKSTIDADTSYISWLGSAKVKLDALADKIRTANWNKPTSQTNIDNGSSLSEPSASSVDSKDLPKEDSAQEHILLQISALQTQISQRIDETKAALGDVVYNMLPEQLQRPWVTACAQMCIDPEVHPELLQSATVRMGHGICGQEADFQKQRARHIRNDFAEFIGVAAATVDERDIPIIGVAGSGGGFRAMIATVGSYRAMQLAGLAQCVTYDAAVSGSSWAIAALHTYANGSPFKVLENLREAMQNSMFSTANLVDFVKSNDLIAKRVFVDMATKYLLSSTEDKQDTEEVIRCDVQDRFSTPTSTAAVTTSSSFTHKIVDEMVQQGERLIESVLPGNYTRKDQANSEITVPATIDELIESVESSLEKLSVPKLSIVDLYGALLFKQLIVQHKPGFEDSSKAELDLDPKWTRLSAQRTAVDRGHLPMPIYTAVRHFIGSHDNDTQATESHRYQWFEFNPYEFGSIDHGAWIPSWAFGRPMVDGCDQIRIGETHFGSIMGTVASAFCASVKAMVMEVYMNIPTPLRPAVDPLLDWFDHDTEISHLVPPYTLYNPFFRKDPTVPEKDGSLAELESERLLSLMDAGLENNLPFAPLLRKERQVDVIICLDSSANIDIMPWFARAEAWASIHGIERWPWGARPWAADPLRPSKAEVELSRSMLSSTKQASKNVESRFKDGNVRCVVFNKALAPSPLRSHSSSSSSSLAASAPMPSSPSSPSAAQPPLTLLYLPLLGNKEFRDSSFDPGTADFCATFNDKWTVEQVNKLADLASLNFAQEVERIRLAVKQAYERKRAYRLYMESLNGK</sequence>
<evidence type="ECO:0000256" key="2">
    <source>
        <dbReference type="ARBA" id="ARBA00022801"/>
    </source>
</evidence>
<feature type="compositionally biased region" description="Polar residues" evidence="7">
    <location>
        <begin position="85"/>
        <end position="107"/>
    </location>
</feature>
<dbReference type="PANTHER" id="PTHR10728">
    <property type="entry name" value="CYTOSOLIC PHOSPHOLIPASE A2"/>
    <property type="match status" value="1"/>
</dbReference>
<dbReference type="Proteomes" id="UP001151295">
    <property type="component" value="Unassembled WGS sequence"/>
</dbReference>
<protein>
    <recommendedName>
        <fullName evidence="6">Lysophospholipase</fullName>
        <ecNumber evidence="6">3.1.1.5</ecNumber>
    </recommendedName>
</protein>
<feature type="region of interest" description="Disordered" evidence="7">
    <location>
        <begin position="85"/>
        <end position="114"/>
    </location>
</feature>
<proteinExistence type="inferred from homology"/>
<comment type="similarity">
    <text evidence="1 6">Belongs to the lysophospholipase family.</text>
</comment>
<dbReference type="Pfam" id="PF01735">
    <property type="entry name" value="PLA2_B"/>
    <property type="match status" value="2"/>
</dbReference>
<dbReference type="PROSITE" id="PS51210">
    <property type="entry name" value="PLA2C"/>
    <property type="match status" value="1"/>
</dbReference>
<keyword evidence="4 5" id="KW-0443">Lipid metabolism</keyword>
<evidence type="ECO:0000256" key="7">
    <source>
        <dbReference type="SAM" id="MobiDB-lite"/>
    </source>
</evidence>
<name>A0ABQ8PIP8_9FUNG</name>
<dbReference type="PANTHER" id="PTHR10728:SF40">
    <property type="entry name" value="PATATIN FAMILY PROTEIN"/>
    <property type="match status" value="1"/>
</dbReference>
<feature type="domain" description="PLA2c" evidence="8">
    <location>
        <begin position="175"/>
        <end position="851"/>
    </location>
</feature>
<accession>A0ABQ8PIP8</accession>
<reference evidence="9" key="1">
    <citation type="submission" date="2022-07" db="EMBL/GenBank/DDBJ databases">
        <title>Phylogenomic reconstructions and comparative analyses of Kickxellomycotina fungi.</title>
        <authorList>
            <person name="Reynolds N.K."/>
            <person name="Stajich J.E."/>
            <person name="Barry K."/>
            <person name="Grigoriev I.V."/>
            <person name="Crous P."/>
            <person name="Smith M.E."/>
        </authorList>
    </citation>
    <scope>NUCLEOTIDE SEQUENCE</scope>
    <source>
        <strain evidence="9">BCRC 34882</strain>
    </source>
</reference>
<comment type="catalytic activity">
    <reaction evidence="6">
        <text>a 1-acyl-sn-glycero-3-phosphocholine + H2O = sn-glycerol 3-phosphocholine + a fatty acid + H(+)</text>
        <dbReference type="Rhea" id="RHEA:15177"/>
        <dbReference type="ChEBI" id="CHEBI:15377"/>
        <dbReference type="ChEBI" id="CHEBI:15378"/>
        <dbReference type="ChEBI" id="CHEBI:16870"/>
        <dbReference type="ChEBI" id="CHEBI:28868"/>
        <dbReference type="ChEBI" id="CHEBI:58168"/>
        <dbReference type="EC" id="3.1.1.5"/>
    </reaction>
</comment>
<feature type="region of interest" description="Disordered" evidence="7">
    <location>
        <begin position="738"/>
        <end position="767"/>
    </location>
</feature>
<evidence type="ECO:0000256" key="5">
    <source>
        <dbReference type="PROSITE-ProRule" id="PRU00555"/>
    </source>
</evidence>
<dbReference type="EMBL" id="JANBQD010000057">
    <property type="protein sequence ID" value="KAJ1990035.1"/>
    <property type="molecule type" value="Genomic_DNA"/>
</dbReference>